<dbReference type="InterPro" id="IPR011050">
    <property type="entry name" value="Pectin_lyase_fold/virulence"/>
</dbReference>
<evidence type="ECO:0000313" key="12">
    <source>
        <dbReference type="Proteomes" id="UP000011728"/>
    </source>
</evidence>
<dbReference type="InterPro" id="IPR053868">
    <property type="entry name" value="Pel9A-like_beta_helix"/>
</dbReference>
<feature type="chain" id="PRO_5004015684" description="Pel9A-like right handed beta-helix region domain-containing protein" evidence="9">
    <location>
        <begin position="33"/>
        <end position="413"/>
    </location>
</feature>
<dbReference type="AlphaFoldDB" id="M1MVN4"/>
<dbReference type="PANTHER" id="PTHR40088:SF1">
    <property type="entry name" value="PECTATE LYASE PEL9"/>
    <property type="match status" value="1"/>
</dbReference>
<keyword evidence="5 9" id="KW-0732">Signal</keyword>
<keyword evidence="7" id="KW-0456">Lyase</keyword>
<dbReference type="Pfam" id="PF22842">
    <property type="entry name" value="Pel9A-like_beta_helix"/>
    <property type="match status" value="1"/>
</dbReference>
<comment type="cofactor">
    <cofactor evidence="1">
        <name>Ca(2+)</name>
        <dbReference type="ChEBI" id="CHEBI:29108"/>
    </cofactor>
</comment>
<evidence type="ECO:0000256" key="4">
    <source>
        <dbReference type="ARBA" id="ARBA00022723"/>
    </source>
</evidence>
<keyword evidence="3" id="KW-0964">Secreted</keyword>
<dbReference type="GO" id="GO:0016837">
    <property type="term" value="F:carbon-oxygen lyase activity, acting on polysaccharides"/>
    <property type="evidence" value="ECO:0007669"/>
    <property type="project" value="TreeGrafter"/>
</dbReference>
<reference evidence="11 12" key="1">
    <citation type="submission" date="2013-02" db="EMBL/GenBank/DDBJ databases">
        <title>Genome sequence of Clostridium saccharoperbutylacetonicum N1-4(HMT).</title>
        <authorList>
            <person name="Poehlein A."/>
            <person name="Daniel R."/>
        </authorList>
    </citation>
    <scope>NUCLEOTIDE SEQUENCE [LARGE SCALE GENOMIC DNA]</scope>
    <source>
        <strain evidence="12">N1-4(HMT)</strain>
    </source>
</reference>
<dbReference type="GO" id="GO:0046872">
    <property type="term" value="F:metal ion binding"/>
    <property type="evidence" value="ECO:0007669"/>
    <property type="project" value="UniProtKB-KW"/>
</dbReference>
<feature type="domain" description="Pel9A-like right handed beta-helix region" evidence="10">
    <location>
        <begin position="32"/>
        <end position="343"/>
    </location>
</feature>
<keyword evidence="4" id="KW-0479">Metal-binding</keyword>
<keyword evidence="12" id="KW-1185">Reference proteome</keyword>
<name>M1MVN4_9CLOT</name>
<keyword evidence="6" id="KW-0106">Calcium</keyword>
<evidence type="ECO:0000256" key="5">
    <source>
        <dbReference type="ARBA" id="ARBA00022729"/>
    </source>
</evidence>
<evidence type="ECO:0000256" key="2">
    <source>
        <dbReference type="ARBA" id="ARBA00004613"/>
    </source>
</evidence>
<protein>
    <recommendedName>
        <fullName evidence="10">Pel9A-like right handed beta-helix region domain-containing protein</fullName>
    </recommendedName>
</protein>
<dbReference type="KEGG" id="csr:Cspa_c49330"/>
<evidence type="ECO:0000259" key="10">
    <source>
        <dbReference type="Pfam" id="PF22842"/>
    </source>
</evidence>
<evidence type="ECO:0000256" key="8">
    <source>
        <dbReference type="ARBA" id="ARBA00038263"/>
    </source>
</evidence>
<dbReference type="InterPro" id="IPR052052">
    <property type="entry name" value="Polysaccharide_Lyase_9"/>
</dbReference>
<comment type="subcellular location">
    <subcellularLocation>
        <location evidence="2">Secreted</location>
    </subcellularLocation>
</comment>
<dbReference type="PANTHER" id="PTHR40088">
    <property type="entry name" value="PECTATE LYASE (EUROFUNG)"/>
    <property type="match status" value="1"/>
</dbReference>
<organism evidence="11 12">
    <name type="scientific">Clostridium saccharoperbutylacetonicum N1-4(HMT)</name>
    <dbReference type="NCBI Taxonomy" id="931276"/>
    <lineage>
        <taxon>Bacteria</taxon>
        <taxon>Bacillati</taxon>
        <taxon>Bacillota</taxon>
        <taxon>Clostridia</taxon>
        <taxon>Eubacteriales</taxon>
        <taxon>Clostridiaceae</taxon>
        <taxon>Clostridium</taxon>
    </lineage>
</organism>
<gene>
    <name evidence="11" type="ORF">Cspa_c49330</name>
</gene>
<sequence>MGKFIKKICLCIGAVVIGLASALTMAATKAYAADYYISTTGNDSNSGNLKAPFASIAKAQAVASSGDTVYIMGGTYKKFNIAKSDNVYNYVVDITKSGITYEAYSMSDMPTFDFSNITTSKRVAAFRIARGVTDVTITGINVTGVPVGTQKQSECFRVEGNVTLNRVTCHDNAANGFYFVNHGTGTCYRCDSYNNIGVKGISMGNTDGFGAHGEGVTFKECRAWNCSDDGYDCLTSTGTNTFDTCWAYNMNAGGDSNGFKIGGYAMGTPPAVAPVHTVKNCLSASNGAHGFYANHQPGKSATWTNNTAYNNKFGNFDMLERVSTSDATDIPGTREVLHNNISFGGVALKDANLPNENVTDNSWNKSGVSVTADDFQSLDASQMTRPRGKDGELPDITFMHLNSNSDLNGLGCF</sequence>
<dbReference type="SUPFAM" id="SSF51126">
    <property type="entry name" value="Pectin lyase-like"/>
    <property type="match status" value="1"/>
</dbReference>
<feature type="signal peptide" evidence="9">
    <location>
        <begin position="1"/>
        <end position="32"/>
    </location>
</feature>
<dbReference type="HOGENOM" id="CLU_030634_2_0_9"/>
<evidence type="ECO:0000256" key="3">
    <source>
        <dbReference type="ARBA" id="ARBA00022525"/>
    </source>
</evidence>
<dbReference type="RefSeq" id="WP_015394994.1">
    <property type="nucleotide sequence ID" value="NC_020291.1"/>
</dbReference>
<dbReference type="EMBL" id="CP004121">
    <property type="protein sequence ID" value="AGF58686.1"/>
    <property type="molecule type" value="Genomic_DNA"/>
</dbReference>
<proteinExistence type="inferred from homology"/>
<evidence type="ECO:0000256" key="6">
    <source>
        <dbReference type="ARBA" id="ARBA00022837"/>
    </source>
</evidence>
<dbReference type="Gene3D" id="2.160.20.10">
    <property type="entry name" value="Single-stranded right-handed beta-helix, Pectin lyase-like"/>
    <property type="match status" value="1"/>
</dbReference>
<evidence type="ECO:0000256" key="9">
    <source>
        <dbReference type="SAM" id="SignalP"/>
    </source>
</evidence>
<accession>M1MVN4</accession>
<comment type="similarity">
    <text evidence="8">Belongs to the polysaccharide lyase 9 family.</text>
</comment>
<dbReference type="InterPro" id="IPR012334">
    <property type="entry name" value="Pectin_lyas_fold"/>
</dbReference>
<dbReference type="STRING" id="36745.CLSAP_47030"/>
<evidence type="ECO:0000313" key="11">
    <source>
        <dbReference type="EMBL" id="AGF58686.1"/>
    </source>
</evidence>
<dbReference type="eggNOG" id="COG3401">
    <property type="taxonomic scope" value="Bacteria"/>
</dbReference>
<dbReference type="GO" id="GO:0005576">
    <property type="term" value="C:extracellular region"/>
    <property type="evidence" value="ECO:0007669"/>
    <property type="project" value="UniProtKB-SubCell"/>
</dbReference>
<dbReference type="Proteomes" id="UP000011728">
    <property type="component" value="Chromosome"/>
</dbReference>
<evidence type="ECO:0000256" key="7">
    <source>
        <dbReference type="ARBA" id="ARBA00023239"/>
    </source>
</evidence>
<evidence type="ECO:0000256" key="1">
    <source>
        <dbReference type="ARBA" id="ARBA00001913"/>
    </source>
</evidence>
<dbReference type="PATRIC" id="fig|931276.5.peg.4975"/>